<dbReference type="PANTHER" id="PTHR22870:SF408">
    <property type="entry name" value="OS09G0560450 PROTEIN"/>
    <property type="match status" value="1"/>
</dbReference>
<comment type="caution">
    <text evidence="3">The sequence shown here is derived from an EMBL/GenBank/DDBJ whole genome shotgun (WGS) entry which is preliminary data.</text>
</comment>
<dbReference type="SUPFAM" id="SSF50985">
    <property type="entry name" value="RCC1/BLIP-II"/>
    <property type="match status" value="1"/>
</dbReference>
<dbReference type="InterPro" id="IPR000408">
    <property type="entry name" value="Reg_chr_condens"/>
</dbReference>
<dbReference type="EMBL" id="NJHN03000047">
    <property type="protein sequence ID" value="KAH9421059.1"/>
    <property type="molecule type" value="Genomic_DNA"/>
</dbReference>
<accession>A0ABQ8JEM4</accession>
<dbReference type="Gene3D" id="2.130.10.30">
    <property type="entry name" value="Regulator of chromosome condensation 1/beta-lactamase-inhibitor protein II"/>
    <property type="match status" value="1"/>
</dbReference>
<dbReference type="PANTHER" id="PTHR22870">
    <property type="entry name" value="REGULATOR OF CHROMOSOME CONDENSATION"/>
    <property type="match status" value="1"/>
</dbReference>
<sequence length="772" mass="89140">MDQRLPPLNRDNWTEWKTKSKIILTRLNIWSFVNDDQPPEKHKALDDAIIDMILLSIEDNSLISLAKNCTTSNQLWRTLSEYFEPSTTNHNLDIKPKDENCDSFSIASQNKPEIRNIHTQTSMLNISNSLRLPDDFEELFVLVQQLEIKLIETLSEINDESLIIEKSNMVRLQFLDFIDVVENFCTPSNSDEKRSIKNDSNLLNDISKFEPCKIEANSHTHSPSDKSKPKENGCQNSIISETIMTYVNNDSLLDDQHNKIENEEVIDEILVYFKDSSSATVVDNERSLPLDAVTDNFTWLQTNDINLWSRLLILDPKFLSNLHKFYCHYCGEYWLFDADGKVFRYGHRDRSKENFETIDPPILMKELCNKPIKSIVSCKNYKSFWSMILTYAGQLYAIGDNSRGQLGIGNKETQDYPILISKNISKVSCGLFHALALTHDGRVLSSGSNLFFQNGNEIQGQNNLTLAVIELFQDDIVIDIACTMNASLILKKTREIWLFGSVNKAVFYPPRFVSFDSFVTRIIGGQQEFIVLSNNFAQNHNDSASDQAHIYQIADEKKLVRNNINLDSRSKILDVYQQNYFNNYIFVTNDVPDVFSLFLYPQTGSIIHLPKKLVNNPESIPTLNNPKTADIIFKFSNLNVLYAERQRLIGRSHFWYESLTDGQWSIKYPATIHYEFLPFYLYLRHVYEMPELQIIDLQNSIQELRKLATDFEDNDFLSYLDNFLLSIRTMVIFDVEPIDYLNLVEMVVDVADAAAAIHLMDVLHVLLMKLLR</sequence>
<feature type="repeat" description="RCC1" evidence="2">
    <location>
        <begin position="393"/>
        <end position="440"/>
    </location>
</feature>
<evidence type="ECO:0000256" key="1">
    <source>
        <dbReference type="ARBA" id="ARBA00022737"/>
    </source>
</evidence>
<name>A0ABQ8JEM4_DERPT</name>
<evidence type="ECO:0000256" key="2">
    <source>
        <dbReference type="PROSITE-ProRule" id="PRU00235"/>
    </source>
</evidence>
<keyword evidence="1" id="KW-0677">Repeat</keyword>
<organism evidence="3 4">
    <name type="scientific">Dermatophagoides pteronyssinus</name>
    <name type="common">European house dust mite</name>
    <dbReference type="NCBI Taxonomy" id="6956"/>
    <lineage>
        <taxon>Eukaryota</taxon>
        <taxon>Metazoa</taxon>
        <taxon>Ecdysozoa</taxon>
        <taxon>Arthropoda</taxon>
        <taxon>Chelicerata</taxon>
        <taxon>Arachnida</taxon>
        <taxon>Acari</taxon>
        <taxon>Acariformes</taxon>
        <taxon>Sarcoptiformes</taxon>
        <taxon>Astigmata</taxon>
        <taxon>Psoroptidia</taxon>
        <taxon>Analgoidea</taxon>
        <taxon>Pyroglyphidae</taxon>
        <taxon>Dermatophagoidinae</taxon>
        <taxon>Dermatophagoides</taxon>
    </lineage>
</organism>
<reference evidence="3 4" key="1">
    <citation type="journal article" date="2018" name="J. Allergy Clin. Immunol.">
        <title>High-quality assembly of Dermatophagoides pteronyssinus genome and transcriptome reveals a wide range of novel allergens.</title>
        <authorList>
            <person name="Liu X.Y."/>
            <person name="Yang K.Y."/>
            <person name="Wang M.Q."/>
            <person name="Kwok J.S."/>
            <person name="Zeng X."/>
            <person name="Yang Z."/>
            <person name="Xiao X.J."/>
            <person name="Lau C.P."/>
            <person name="Li Y."/>
            <person name="Huang Z.M."/>
            <person name="Ba J.G."/>
            <person name="Yim A.K."/>
            <person name="Ouyang C.Y."/>
            <person name="Ngai S.M."/>
            <person name="Chan T.F."/>
            <person name="Leung E.L."/>
            <person name="Liu L."/>
            <person name="Liu Z.G."/>
            <person name="Tsui S.K."/>
        </authorList>
    </citation>
    <scope>NUCLEOTIDE SEQUENCE [LARGE SCALE GENOMIC DNA]</scope>
    <source>
        <strain evidence="3">Derp</strain>
    </source>
</reference>
<dbReference type="InterPro" id="IPR051210">
    <property type="entry name" value="Ub_ligase/GEF_domain"/>
</dbReference>
<keyword evidence="4" id="KW-1185">Reference proteome</keyword>
<dbReference type="Proteomes" id="UP000887458">
    <property type="component" value="Unassembled WGS sequence"/>
</dbReference>
<gene>
    <name evidence="3" type="primary">RCBTB1_1</name>
    <name evidence="3" type="ORF">DERP_001501</name>
</gene>
<dbReference type="PROSITE" id="PS00626">
    <property type="entry name" value="RCC1_2"/>
    <property type="match status" value="1"/>
</dbReference>
<dbReference type="InterPro" id="IPR009091">
    <property type="entry name" value="RCC1/BLIP-II"/>
</dbReference>
<protein>
    <submittedName>
        <fullName evidence="3">RCC1 and BTB domain-containing protein 1</fullName>
    </submittedName>
</protein>
<evidence type="ECO:0000313" key="4">
    <source>
        <dbReference type="Proteomes" id="UP000887458"/>
    </source>
</evidence>
<dbReference type="Pfam" id="PF00415">
    <property type="entry name" value="RCC1"/>
    <property type="match status" value="1"/>
</dbReference>
<dbReference type="PROSITE" id="PS50012">
    <property type="entry name" value="RCC1_3"/>
    <property type="match status" value="1"/>
</dbReference>
<proteinExistence type="predicted"/>
<evidence type="ECO:0000313" key="3">
    <source>
        <dbReference type="EMBL" id="KAH9421059.1"/>
    </source>
</evidence>
<reference evidence="3 4" key="2">
    <citation type="journal article" date="2022" name="Mol. Biol. Evol.">
        <title>Comparative Genomics Reveals Insights into the Divergent Evolution of Astigmatic Mites and Household Pest Adaptations.</title>
        <authorList>
            <person name="Xiong Q."/>
            <person name="Wan A.T."/>
            <person name="Liu X."/>
            <person name="Fung C.S."/>
            <person name="Xiao X."/>
            <person name="Malainual N."/>
            <person name="Hou J."/>
            <person name="Wang L."/>
            <person name="Wang M."/>
            <person name="Yang K.Y."/>
            <person name="Cui Y."/>
            <person name="Leung E.L."/>
            <person name="Nong W."/>
            <person name="Shin S.K."/>
            <person name="Au S.W."/>
            <person name="Jeong K.Y."/>
            <person name="Chew F.T."/>
            <person name="Hui J.H."/>
            <person name="Leung T.F."/>
            <person name="Tungtrongchitr A."/>
            <person name="Zhong N."/>
            <person name="Liu Z."/>
            <person name="Tsui S.K."/>
        </authorList>
    </citation>
    <scope>NUCLEOTIDE SEQUENCE [LARGE SCALE GENOMIC DNA]</scope>
    <source>
        <strain evidence="3">Derp</strain>
    </source>
</reference>